<protein>
    <recommendedName>
        <fullName evidence="8">Integrase catalytic domain-containing protein</fullName>
    </recommendedName>
</protein>
<evidence type="ECO:0000256" key="4">
    <source>
        <dbReference type="ARBA" id="ARBA00022759"/>
    </source>
</evidence>
<dbReference type="SUPFAM" id="SSF53098">
    <property type="entry name" value="Ribonuclease H-like"/>
    <property type="match status" value="1"/>
</dbReference>
<evidence type="ECO:0000256" key="1">
    <source>
        <dbReference type="ARBA" id="ARBA00022679"/>
    </source>
</evidence>
<dbReference type="GO" id="GO:0004519">
    <property type="term" value="F:endonuclease activity"/>
    <property type="evidence" value="ECO:0007669"/>
    <property type="project" value="UniProtKB-KW"/>
</dbReference>
<dbReference type="GO" id="GO:0003676">
    <property type="term" value="F:nucleic acid binding"/>
    <property type="evidence" value="ECO:0007669"/>
    <property type="project" value="InterPro"/>
</dbReference>
<keyword evidence="5" id="KW-0378">Hydrolase</keyword>
<dbReference type="InterPro" id="IPR050951">
    <property type="entry name" value="Retrovirus_Pol_polyprotein"/>
</dbReference>
<keyword evidence="10" id="KW-1185">Reference proteome</keyword>
<evidence type="ECO:0000313" key="9">
    <source>
        <dbReference type="EMBL" id="CAC5369112.1"/>
    </source>
</evidence>
<dbReference type="Pfam" id="PF17921">
    <property type="entry name" value="Integrase_H2C2"/>
    <property type="match status" value="1"/>
</dbReference>
<dbReference type="Pfam" id="PF13650">
    <property type="entry name" value="Asp_protease_2"/>
    <property type="match status" value="1"/>
</dbReference>
<dbReference type="GO" id="GO:0004190">
    <property type="term" value="F:aspartic-type endopeptidase activity"/>
    <property type="evidence" value="ECO:0007669"/>
    <property type="project" value="InterPro"/>
</dbReference>
<name>A0A6J8AJI1_MYTCO</name>
<dbReference type="InterPro" id="IPR041588">
    <property type="entry name" value="Integrase_H2C2"/>
</dbReference>
<dbReference type="PROSITE" id="PS50994">
    <property type="entry name" value="INTEGRASE"/>
    <property type="match status" value="1"/>
</dbReference>
<sequence>MIDRDNVRFLVDTGSTISLLHLEMYSSLTEGNPGLYTLSENNLQFETVSGEVINSLGTTTVDIKVGIHVFTQQVVIADIPQSGILGVDFLDKFGAQMDFQKKIIQIDGNAFHLSSDTRKFCCKVSLSKDTYIPPNSEIITTGKIRFRGDWFLEGQIEPLSSLLRQNFSVLMARTLVNTVGNRVPIRLMNISDEPCTIPMGMGVGLVHTVQICQQLNRSSNTPRDPLLQSLLEEACVDLDDEQKTTVEKLLDKYSDIFLHKDGKLGRTDILQHFEYRPGLHHQNADALSRYPKVSSIQIQGFTTQEVLKAQRADSDLIFVIDMLKSHVEKPPFSHVSGQSSVVKTYWNMWEQLELVDDVLYRKWFRLETDEISCLVVAPKEMRQKILTLAHDDLSGGHLGITKTVQKVRQQFYWVNLHSDVADWIKSCPICCARKNPPRKNRAEMENIKVGEPLERVGMDITGPFPITKFKNRYVLVLMDYITKWVEAYPIPDMGSYTVARYFCKEFISRFDVPRIFLSDQGPCFEARLFQQLCDLFGIHKTRTSSYHPMKDGLVEKMNHTLKNDIASYIDEGQTHWDEWLPFALMAIHSSVQETTGMTPNKLMFGREINIPLTLLHEPLPSTPPSHIEYIGKLQDNINKAYDIVRGHMRTQQKRQKVNYDMKQSGKPYKENDLVWLFTPHKKKGLSPKLQKFWVGPYCIVKKLSDANYMIQLEGSLAKRIVHFNRLKVYVTPHPERTLVKKPIITPPQIPISLDGGSETEDMSTDESGNEEGVFDQQPQTPPSIPDRRRRLPPRRFRDYVFY</sequence>
<dbReference type="PANTHER" id="PTHR37984">
    <property type="entry name" value="PROTEIN CBG26694"/>
    <property type="match status" value="1"/>
</dbReference>
<keyword evidence="3" id="KW-0540">Nuclease</keyword>
<dbReference type="Proteomes" id="UP000507470">
    <property type="component" value="Unassembled WGS sequence"/>
</dbReference>
<dbReference type="GO" id="GO:0015074">
    <property type="term" value="P:DNA integration"/>
    <property type="evidence" value="ECO:0007669"/>
    <property type="project" value="InterPro"/>
</dbReference>
<keyword evidence="1" id="KW-0808">Transferase</keyword>
<dbReference type="SUPFAM" id="SSF50630">
    <property type="entry name" value="Acid proteases"/>
    <property type="match status" value="1"/>
</dbReference>
<keyword evidence="2" id="KW-0548">Nucleotidyltransferase</keyword>
<feature type="domain" description="Integrase catalytic" evidence="8">
    <location>
        <begin position="448"/>
        <end position="607"/>
    </location>
</feature>
<dbReference type="InterPro" id="IPR012337">
    <property type="entry name" value="RNaseH-like_sf"/>
</dbReference>
<dbReference type="SUPFAM" id="SSF51283">
    <property type="entry name" value="dUTPase-like"/>
    <property type="match status" value="1"/>
</dbReference>
<dbReference type="InterPro" id="IPR021109">
    <property type="entry name" value="Peptidase_aspartic_dom_sf"/>
</dbReference>
<accession>A0A6J8AJI1</accession>
<evidence type="ECO:0000256" key="6">
    <source>
        <dbReference type="ARBA" id="ARBA00022918"/>
    </source>
</evidence>
<dbReference type="InterPro" id="IPR001584">
    <property type="entry name" value="Integrase_cat-core"/>
</dbReference>
<gene>
    <name evidence="9" type="ORF">MCOR_8416</name>
</gene>
<dbReference type="InterPro" id="IPR001969">
    <property type="entry name" value="Aspartic_peptidase_AS"/>
</dbReference>
<dbReference type="GO" id="GO:0006508">
    <property type="term" value="P:proteolysis"/>
    <property type="evidence" value="ECO:0007669"/>
    <property type="project" value="InterPro"/>
</dbReference>
<organism evidence="9 10">
    <name type="scientific">Mytilus coruscus</name>
    <name type="common">Sea mussel</name>
    <dbReference type="NCBI Taxonomy" id="42192"/>
    <lineage>
        <taxon>Eukaryota</taxon>
        <taxon>Metazoa</taxon>
        <taxon>Spiralia</taxon>
        <taxon>Lophotrochozoa</taxon>
        <taxon>Mollusca</taxon>
        <taxon>Bivalvia</taxon>
        <taxon>Autobranchia</taxon>
        <taxon>Pteriomorphia</taxon>
        <taxon>Mytilida</taxon>
        <taxon>Mytiloidea</taxon>
        <taxon>Mytilidae</taxon>
        <taxon>Mytilinae</taxon>
        <taxon>Mytilus</taxon>
    </lineage>
</organism>
<dbReference type="Gene3D" id="1.10.340.70">
    <property type="match status" value="1"/>
</dbReference>
<dbReference type="FunFam" id="3.30.420.10:FF:000032">
    <property type="entry name" value="Retrovirus-related Pol polyprotein from transposon 297-like Protein"/>
    <property type="match status" value="1"/>
</dbReference>
<dbReference type="FunFam" id="1.10.340.70:FF:000001">
    <property type="entry name" value="Retrovirus-related Pol polyprotein from transposon gypsy-like Protein"/>
    <property type="match status" value="1"/>
</dbReference>
<evidence type="ECO:0000259" key="8">
    <source>
        <dbReference type="PROSITE" id="PS50994"/>
    </source>
</evidence>
<dbReference type="OrthoDB" id="6089679at2759"/>
<reference evidence="9 10" key="1">
    <citation type="submission" date="2020-06" db="EMBL/GenBank/DDBJ databases">
        <authorList>
            <person name="Li R."/>
            <person name="Bekaert M."/>
        </authorList>
    </citation>
    <scope>NUCLEOTIDE SEQUENCE [LARGE SCALE GENOMIC DNA]</scope>
    <source>
        <strain evidence="10">wild</strain>
    </source>
</reference>
<evidence type="ECO:0000256" key="3">
    <source>
        <dbReference type="ARBA" id="ARBA00022722"/>
    </source>
</evidence>
<dbReference type="InterPro" id="IPR054465">
    <property type="entry name" value="Integrase_p58-like_C"/>
</dbReference>
<dbReference type="PANTHER" id="PTHR37984:SF15">
    <property type="entry name" value="INTEGRASE CATALYTIC DOMAIN-CONTAINING PROTEIN"/>
    <property type="match status" value="1"/>
</dbReference>
<keyword evidence="4" id="KW-0255">Endonuclease</keyword>
<dbReference type="PROSITE" id="PS00141">
    <property type="entry name" value="ASP_PROTEASE"/>
    <property type="match status" value="1"/>
</dbReference>
<proteinExistence type="predicted"/>
<dbReference type="Gene3D" id="2.40.70.10">
    <property type="entry name" value="Acid Proteases"/>
    <property type="match status" value="1"/>
</dbReference>
<feature type="compositionally biased region" description="Acidic residues" evidence="7">
    <location>
        <begin position="757"/>
        <end position="773"/>
    </location>
</feature>
<evidence type="ECO:0000256" key="2">
    <source>
        <dbReference type="ARBA" id="ARBA00022695"/>
    </source>
</evidence>
<dbReference type="Gene3D" id="3.30.420.10">
    <property type="entry name" value="Ribonuclease H-like superfamily/Ribonuclease H"/>
    <property type="match status" value="1"/>
</dbReference>
<dbReference type="AlphaFoldDB" id="A0A6J8AJI1"/>
<feature type="region of interest" description="Disordered" evidence="7">
    <location>
        <begin position="749"/>
        <end position="794"/>
    </location>
</feature>
<evidence type="ECO:0000256" key="7">
    <source>
        <dbReference type="SAM" id="MobiDB-lite"/>
    </source>
</evidence>
<dbReference type="EMBL" id="CACVKT020001561">
    <property type="protein sequence ID" value="CAC5369112.1"/>
    <property type="molecule type" value="Genomic_DNA"/>
</dbReference>
<dbReference type="Pfam" id="PF00665">
    <property type="entry name" value="rve"/>
    <property type="match status" value="1"/>
</dbReference>
<evidence type="ECO:0000313" key="10">
    <source>
        <dbReference type="Proteomes" id="UP000507470"/>
    </source>
</evidence>
<keyword evidence="6" id="KW-0695">RNA-directed DNA polymerase</keyword>
<dbReference type="InterPro" id="IPR036397">
    <property type="entry name" value="RNaseH_sf"/>
</dbReference>
<evidence type="ECO:0000256" key="5">
    <source>
        <dbReference type="ARBA" id="ARBA00022801"/>
    </source>
</evidence>
<dbReference type="GO" id="GO:0003964">
    <property type="term" value="F:RNA-directed DNA polymerase activity"/>
    <property type="evidence" value="ECO:0007669"/>
    <property type="project" value="UniProtKB-KW"/>
</dbReference>
<dbReference type="Pfam" id="PF22938">
    <property type="entry name" value="Integrase_p58_C"/>
    <property type="match status" value="1"/>
</dbReference>
<dbReference type="InterPro" id="IPR036157">
    <property type="entry name" value="dUTPase-like_sf"/>
</dbReference>